<name>Q481Z6_COLP3</name>
<accession>Q481Z6</accession>
<dbReference type="KEGG" id="cps:CPS_2405"/>
<proteinExistence type="predicted"/>
<dbReference type="Gene3D" id="3.60.10.10">
    <property type="entry name" value="Endonuclease/exonuclease/phosphatase"/>
    <property type="match status" value="1"/>
</dbReference>
<dbReference type="AlphaFoldDB" id="Q481Z6"/>
<dbReference type="Proteomes" id="UP000000547">
    <property type="component" value="Chromosome"/>
</dbReference>
<evidence type="ECO:0000313" key="2">
    <source>
        <dbReference type="Proteomes" id="UP000000547"/>
    </source>
</evidence>
<sequence>MDFVLISVHLKPGAGPSNRARRKHESESIYSWVGKNDNKEKDFIIIGDMNLYSCDVLTTMNIGEFKTLNSSCLNTNTNVNGPEPLTTHSIERDLQLKLI</sequence>
<evidence type="ECO:0000313" key="1">
    <source>
        <dbReference type="EMBL" id="AAZ26288.1"/>
    </source>
</evidence>
<dbReference type="InterPro" id="IPR036691">
    <property type="entry name" value="Endo/exonu/phosph_ase_sf"/>
</dbReference>
<dbReference type="SUPFAM" id="SSF56219">
    <property type="entry name" value="DNase I-like"/>
    <property type="match status" value="1"/>
</dbReference>
<evidence type="ECO:0008006" key="3">
    <source>
        <dbReference type="Google" id="ProtNLM"/>
    </source>
</evidence>
<dbReference type="EMBL" id="CP000083">
    <property type="protein sequence ID" value="AAZ26288.1"/>
    <property type="molecule type" value="Genomic_DNA"/>
</dbReference>
<organism evidence="1 2">
    <name type="scientific">Colwellia psychrerythraea (strain 34H / ATCC BAA-681)</name>
    <name type="common">Vibrio psychroerythus</name>
    <dbReference type="NCBI Taxonomy" id="167879"/>
    <lineage>
        <taxon>Bacteria</taxon>
        <taxon>Pseudomonadati</taxon>
        <taxon>Pseudomonadota</taxon>
        <taxon>Gammaproteobacteria</taxon>
        <taxon>Alteromonadales</taxon>
        <taxon>Colwelliaceae</taxon>
        <taxon>Colwellia</taxon>
    </lineage>
</organism>
<reference evidence="1" key="1">
    <citation type="journal article" date="2005" name="Proc. Natl. Acad. Sci. U.S.A.">
        <title>The psychrophilic lifestyle as revealed by the genome sequence of Colwellia psychrerythraea 34H through genomic and proteomic analyses.</title>
        <authorList>
            <person name="Methe B.A."/>
            <person name="Nelson K.E."/>
            <person name="Deming J.W."/>
            <person name="Momen B."/>
            <person name="Melamud E."/>
            <person name="Zhang X."/>
            <person name="Moult J."/>
            <person name="Madupu R."/>
            <person name="Nelson W.C."/>
            <person name="Dodson R.J."/>
            <person name="Brinkac L.M."/>
            <person name="Daugherty S.C."/>
            <person name="Durkin A.S."/>
            <person name="DeBoy R.T."/>
            <person name="Kolonay J.F."/>
            <person name="Sullivan S.A."/>
            <person name="Zhou L."/>
            <person name="Davidsen T.M."/>
            <person name="Wu M."/>
            <person name="Huston A.L."/>
            <person name="Lewis M."/>
            <person name="Weaver B."/>
            <person name="Weidman J.F."/>
            <person name="Khouri H."/>
            <person name="Utterback T.R."/>
            <person name="Feldblyum T.V."/>
            <person name="Fraser C.M."/>
        </authorList>
    </citation>
    <scope>NUCLEOTIDE SEQUENCE [LARGE SCALE GENOMIC DNA]</scope>
    <source>
        <strain evidence="1">34H</strain>
    </source>
</reference>
<protein>
    <recommendedName>
        <fullName evidence="3">Endonuclease/exonuclease/phosphatase</fullName>
    </recommendedName>
</protein>
<dbReference type="HOGENOM" id="CLU_2315448_0_0_6"/>
<dbReference type="STRING" id="167879.CPS_2405"/>
<gene>
    <name evidence="1" type="ordered locus">CPS_2405</name>
</gene>